<reference evidence="2" key="1">
    <citation type="submission" date="2015-06" db="EMBL/GenBank/DDBJ databases">
        <authorList>
            <person name="Joergensen T."/>
        </authorList>
    </citation>
    <scope>NUCLEOTIDE SEQUENCE</scope>
    <source>
        <strain evidence="2">RGFK1367</strain>
    </source>
</reference>
<reference evidence="2" key="2">
    <citation type="submission" date="2015-07" db="EMBL/GenBank/DDBJ databases">
        <title>Plasmids, circular viruses and viroids from rat gut.</title>
        <authorList>
            <person name="Jorgensen T.J."/>
            <person name="Hansen M.A."/>
            <person name="Xu Z."/>
            <person name="Tabak M.A."/>
            <person name="Sorensen S.J."/>
            <person name="Hansen L.H."/>
        </authorList>
    </citation>
    <scope>NUCLEOTIDE SEQUENCE</scope>
    <source>
        <strain evidence="2">RGFK1367</strain>
    </source>
</reference>
<protein>
    <submittedName>
        <fullName evidence="2">Uncharacterized protein</fullName>
    </submittedName>
</protein>
<evidence type="ECO:0000256" key="1">
    <source>
        <dbReference type="SAM" id="MobiDB-lite"/>
    </source>
</evidence>
<organism evidence="2">
    <name type="scientific">uncultured prokaryote</name>
    <dbReference type="NCBI Taxonomy" id="198431"/>
    <lineage>
        <taxon>unclassified sequences</taxon>
        <taxon>environmental samples</taxon>
    </lineage>
</organism>
<feature type="region of interest" description="Disordered" evidence="1">
    <location>
        <begin position="394"/>
        <end position="432"/>
    </location>
</feature>
<feature type="compositionally biased region" description="Basic and acidic residues" evidence="1">
    <location>
        <begin position="394"/>
        <end position="405"/>
    </location>
</feature>
<evidence type="ECO:0000313" key="2">
    <source>
        <dbReference type="EMBL" id="CRY97088.1"/>
    </source>
</evidence>
<name>A0A0H5Q5D8_9ZZZZ</name>
<dbReference type="AlphaFoldDB" id="A0A0H5Q5D8"/>
<proteinExistence type="predicted"/>
<dbReference type="EMBL" id="LN853928">
    <property type="protein sequence ID" value="CRY97088.1"/>
    <property type="molecule type" value="Genomic_DNA"/>
</dbReference>
<feature type="compositionally biased region" description="Basic and acidic residues" evidence="1">
    <location>
        <begin position="413"/>
        <end position="432"/>
    </location>
</feature>
<accession>A0A0H5Q5D8</accession>
<sequence length="490" mass="57266">MTDVELYIEKNKMLSERFEKVLPFDFYRDVFPEGSFERAGHPEDEKANGVITVIEKDFAKNHIVFDDLAAINELQGVEFAVMSPVSYSGRNRTAQNARWLYGITIDLDGVELPQLRDVLYQMQNKVIPQCTYCINSGHGLHLYYLFEKPIPLYKHLQDRFRDFKYNLISGIWNRFTSTYTERDEVQYQGIFQGFRLVGSQSKLGKDFPVVAFRTGKKTSVEYLNEFVSDEFRVTDFSYQSDLTLSEAKKKYPEWYQERIVEGKRKGRWTVKRDLYDWWLRKIKDKTNGARVGHRYSCLSVLAAYGVKCDIDEDEVLNDALSLLPFLDEMSDDEHNRFTKRDVLDAMNLYQESYVNFPRAEAERVSGISMPANKRNGRNQKIHLQIARATRDILHPEGWQNKEGRPKGSGTATEKVRAWREEHPEGTKAQCNRDTKLDPKTIRKWWDWKPSDEDGCINVDDINLDFIKTDENGYMIISDDFLPTSEQLDLF</sequence>